<feature type="compositionally biased region" description="Low complexity" evidence="1">
    <location>
        <begin position="190"/>
        <end position="206"/>
    </location>
</feature>
<feature type="domain" description="Something about silencing protein 4" evidence="2">
    <location>
        <begin position="468"/>
        <end position="562"/>
    </location>
</feature>
<feature type="compositionally biased region" description="Basic and acidic residues" evidence="1">
    <location>
        <begin position="456"/>
        <end position="465"/>
    </location>
</feature>
<gene>
    <name evidence="3" type="ORF">VTJ83DRAFT_2346</name>
</gene>
<evidence type="ECO:0000313" key="4">
    <source>
        <dbReference type="Proteomes" id="UP001600064"/>
    </source>
</evidence>
<feature type="compositionally biased region" description="Basic and acidic residues" evidence="1">
    <location>
        <begin position="758"/>
        <end position="787"/>
    </location>
</feature>
<proteinExistence type="predicted"/>
<feature type="region of interest" description="Disordered" evidence="1">
    <location>
        <begin position="675"/>
        <end position="876"/>
    </location>
</feature>
<feature type="compositionally biased region" description="Low complexity" evidence="1">
    <location>
        <begin position="221"/>
        <end position="238"/>
    </location>
</feature>
<dbReference type="InterPro" id="IPR029184">
    <property type="entry name" value="Sas4_dom"/>
</dbReference>
<evidence type="ECO:0000259" key="2">
    <source>
        <dbReference type="Pfam" id="PF15460"/>
    </source>
</evidence>
<comment type="caution">
    <text evidence="3">The sequence shown here is derived from an EMBL/GenBank/DDBJ whole genome shotgun (WGS) entry which is preliminary data.</text>
</comment>
<feature type="compositionally biased region" description="Basic and acidic residues" evidence="1">
    <location>
        <begin position="681"/>
        <end position="698"/>
    </location>
</feature>
<dbReference type="PANTHER" id="PTHR38422">
    <property type="entry name" value="SOMETHING ABOUT SILENCING PROTEIN 4"/>
    <property type="match status" value="1"/>
</dbReference>
<feature type="compositionally biased region" description="Basic and acidic residues" evidence="1">
    <location>
        <begin position="621"/>
        <end position="639"/>
    </location>
</feature>
<protein>
    <recommendedName>
        <fullName evidence="2">Something about silencing protein 4 domain-containing protein</fullName>
    </recommendedName>
</protein>
<feature type="compositionally biased region" description="Low complexity" evidence="1">
    <location>
        <begin position="699"/>
        <end position="722"/>
    </location>
</feature>
<organism evidence="3 4">
    <name type="scientific">Remersonia thermophila</name>
    <dbReference type="NCBI Taxonomy" id="72144"/>
    <lineage>
        <taxon>Eukaryota</taxon>
        <taxon>Fungi</taxon>
        <taxon>Dikarya</taxon>
        <taxon>Ascomycota</taxon>
        <taxon>Pezizomycotina</taxon>
        <taxon>Sordariomycetes</taxon>
        <taxon>Sordariomycetidae</taxon>
        <taxon>Sordariales</taxon>
        <taxon>Sordariales incertae sedis</taxon>
        <taxon>Remersonia</taxon>
    </lineage>
</organism>
<feature type="region of interest" description="Disordered" evidence="1">
    <location>
        <begin position="322"/>
        <end position="359"/>
    </location>
</feature>
<feature type="compositionally biased region" description="Low complexity" evidence="1">
    <location>
        <begin position="322"/>
        <end position="339"/>
    </location>
</feature>
<dbReference type="InterPro" id="IPR038988">
    <property type="entry name" value="Sas4"/>
</dbReference>
<dbReference type="Proteomes" id="UP001600064">
    <property type="component" value="Unassembled WGS sequence"/>
</dbReference>
<feature type="region of interest" description="Disordered" evidence="1">
    <location>
        <begin position="443"/>
        <end position="474"/>
    </location>
</feature>
<feature type="compositionally biased region" description="Basic residues" evidence="1">
    <location>
        <begin position="598"/>
        <end position="620"/>
    </location>
</feature>
<feature type="compositionally biased region" description="Basic and acidic residues" evidence="1">
    <location>
        <begin position="829"/>
        <end position="851"/>
    </location>
</feature>
<reference evidence="3 4" key="1">
    <citation type="journal article" date="2024" name="Commun. Biol.">
        <title>Comparative genomic analysis of thermophilic fungi reveals convergent evolutionary adaptations and gene losses.</title>
        <authorList>
            <person name="Steindorff A.S."/>
            <person name="Aguilar-Pontes M.V."/>
            <person name="Robinson A.J."/>
            <person name="Andreopoulos B."/>
            <person name="LaButti K."/>
            <person name="Kuo A."/>
            <person name="Mondo S."/>
            <person name="Riley R."/>
            <person name="Otillar R."/>
            <person name="Haridas S."/>
            <person name="Lipzen A."/>
            <person name="Grimwood J."/>
            <person name="Schmutz J."/>
            <person name="Clum A."/>
            <person name="Reid I.D."/>
            <person name="Moisan M.C."/>
            <person name="Butler G."/>
            <person name="Nguyen T.T.M."/>
            <person name="Dewar K."/>
            <person name="Conant G."/>
            <person name="Drula E."/>
            <person name="Henrissat B."/>
            <person name="Hansel C."/>
            <person name="Singer S."/>
            <person name="Hutchinson M.I."/>
            <person name="de Vries R.P."/>
            <person name="Natvig D.O."/>
            <person name="Powell A.J."/>
            <person name="Tsang A."/>
            <person name="Grigoriev I.V."/>
        </authorList>
    </citation>
    <scope>NUCLEOTIDE SEQUENCE [LARGE SCALE GENOMIC DNA]</scope>
    <source>
        <strain evidence="3 4">ATCC 22073</strain>
    </source>
</reference>
<feature type="region of interest" description="Disordered" evidence="1">
    <location>
        <begin position="565"/>
        <end position="662"/>
    </location>
</feature>
<feature type="compositionally biased region" description="Basic and acidic residues" evidence="1">
    <location>
        <begin position="138"/>
        <end position="150"/>
    </location>
</feature>
<accession>A0ABR4DIQ6</accession>
<dbReference type="GeneID" id="98123250"/>
<evidence type="ECO:0000256" key="1">
    <source>
        <dbReference type="SAM" id="MobiDB-lite"/>
    </source>
</evidence>
<keyword evidence="4" id="KW-1185">Reference proteome</keyword>
<dbReference type="RefSeq" id="XP_070868886.1">
    <property type="nucleotide sequence ID" value="XM_071008606.1"/>
</dbReference>
<dbReference type="EMBL" id="JAZGUE010000002">
    <property type="protein sequence ID" value="KAL2270162.1"/>
    <property type="molecule type" value="Genomic_DNA"/>
</dbReference>
<feature type="region of interest" description="Disordered" evidence="1">
    <location>
        <begin position="23"/>
        <end position="151"/>
    </location>
</feature>
<sequence>MALTASFARPRRTDGLRIATSPIVGGHHHAHHPRLLPNAKADPYHAAPPPRPGSTATTSVTAATATTNGNNNTTNPIVRNTANSGKRRQVDVSGRDIDPLAAKKTKFATDHSTTPIPPPTIPLHSSSSSNTPTAAKKRQLDASDRDDPIALKKPRFTTAIAVEIPAKTPAFHAQFQAATTVTSPLTVSKPTTAAPATTSTTTTPAPRQSQKAPSPRPALMGPSTATNGPTTTTNATTSQGPPSAHGASAAMAVGRTTKQPQPTRRTRKQQQQHQEQQETSSSGAAHTRHQKKVANGLRNELDKLHQNSANLGDYENANGAAATAATSARTNTTDNAAAASGSEQTGGRKLRSQESSRYKSELSAYFPEYDEVIGNDPKETHLINLDTAVLVIPDVPSQSMPEGSNVPAGPTPVEVWPVRSYADPLYTDLFDAQRIDFSFLTNNSSAGAGASSKPTRSADPKKDGSDPDPLPDSVYTAAHKKAERLERSIRNTEKCRAQHERDQVARLLDALQGPDWLRTLGVGGATESKRRAFEPARDYFIKGCEAILDKFRRWQAEEKRKRRAELEERKAAQASASGEHHGAEEADDELAERGTGAARKKPSASASSRRRGAGAGRARKSVGEHHDDDCSDNDGRTGPEGEATDSGGDSDEDASVAKQLREEARAAEIARKRHLAALKGWETKRAMRAAAEKEKEMAAKGSRGGSAAREGSATAGRKGPAAKVKEAAGVGKGKKVASRAAKAGRQAEEEDIDDGDRENDADHESDVDSDRESQRLIRKGKEDREFRSFFSRPYQREAALSKTRRRGRTVLAWGQPVPDPPETEFELPCEWRTRARGAEEDKGRKSDKEAGESEDAASARPRGGGRRALRERRGGR</sequence>
<feature type="compositionally biased region" description="Low complexity" evidence="1">
    <location>
        <begin position="122"/>
        <end position="133"/>
    </location>
</feature>
<feature type="compositionally biased region" description="Acidic residues" evidence="1">
    <location>
        <begin position="748"/>
        <end position="757"/>
    </location>
</feature>
<evidence type="ECO:0000313" key="3">
    <source>
        <dbReference type="EMBL" id="KAL2270162.1"/>
    </source>
</evidence>
<dbReference type="PANTHER" id="PTHR38422:SF1">
    <property type="entry name" value="SOMETHING ABOUT SILENCING PROTEIN 4"/>
    <property type="match status" value="1"/>
</dbReference>
<dbReference type="Pfam" id="PF15460">
    <property type="entry name" value="SAS4"/>
    <property type="match status" value="1"/>
</dbReference>
<feature type="region of interest" description="Disordered" evidence="1">
    <location>
        <begin position="186"/>
        <end position="292"/>
    </location>
</feature>
<feature type="compositionally biased region" description="Basic and acidic residues" evidence="1">
    <location>
        <begin position="88"/>
        <end position="98"/>
    </location>
</feature>
<name>A0ABR4DIQ6_9PEZI</name>
<feature type="compositionally biased region" description="Low complexity" evidence="1">
    <location>
        <begin position="53"/>
        <end position="75"/>
    </location>
</feature>